<organism evidence="2 3">
    <name type="scientific">Eubacterium callanderi</name>
    <dbReference type="NCBI Taxonomy" id="53442"/>
    <lineage>
        <taxon>Bacteria</taxon>
        <taxon>Bacillati</taxon>
        <taxon>Bacillota</taxon>
        <taxon>Clostridia</taxon>
        <taxon>Eubacteriales</taxon>
        <taxon>Eubacteriaceae</taxon>
        <taxon>Eubacterium</taxon>
    </lineage>
</organism>
<evidence type="ECO:0000313" key="3">
    <source>
        <dbReference type="Proteomes" id="UP000006873"/>
    </source>
</evidence>
<evidence type="ECO:0000256" key="1">
    <source>
        <dbReference type="SAM" id="Phobius"/>
    </source>
</evidence>
<accession>E3GEH4</accession>
<keyword evidence="3" id="KW-1185">Reference proteome</keyword>
<keyword evidence="1" id="KW-0472">Membrane</keyword>
<protein>
    <submittedName>
        <fullName evidence="2">Uncharacterized protein</fullName>
    </submittedName>
</protein>
<proteinExistence type="predicted"/>
<dbReference type="EMBL" id="CP002273">
    <property type="protein sequence ID" value="ADO37960.1"/>
    <property type="molecule type" value="Genomic_DNA"/>
</dbReference>
<keyword evidence="1" id="KW-0812">Transmembrane</keyword>
<dbReference type="KEGG" id="elm:ELI_2991"/>
<keyword evidence="1" id="KW-1133">Transmembrane helix</keyword>
<gene>
    <name evidence="2" type="ordered locus">ELI_2991</name>
</gene>
<reference key="1">
    <citation type="submission" date="2010-09" db="EMBL/GenBank/DDBJ databases">
        <authorList>
            <person name="Roh H."/>
            <person name="Ko H.-J."/>
            <person name="Kim D."/>
            <person name="Choi D.G."/>
            <person name="Park S."/>
            <person name="Kim S."/>
            <person name="Kim K.H."/>
            <person name="Chang I.S."/>
            <person name="Choi I.-G."/>
        </authorList>
    </citation>
    <scope>NUCLEOTIDE SEQUENCE</scope>
    <source>
        <strain>KIST612</strain>
    </source>
</reference>
<evidence type="ECO:0000313" key="2">
    <source>
        <dbReference type="EMBL" id="ADO37960.1"/>
    </source>
</evidence>
<dbReference type="AlphaFoldDB" id="E3GEH4"/>
<dbReference type="Proteomes" id="UP000006873">
    <property type="component" value="Chromosome"/>
</dbReference>
<reference evidence="2 3" key="2">
    <citation type="journal article" date="2011" name="J. Bacteriol.">
        <title>Complete genome sequence of a carbon monoxide-utilizing acetogen, Eubacterium limosum KIST612.</title>
        <authorList>
            <person name="Roh H."/>
            <person name="Ko H.J."/>
            <person name="Kim D."/>
            <person name="Choi D.G."/>
            <person name="Park S."/>
            <person name="Kim S."/>
            <person name="Chang I.S."/>
            <person name="Choi I.G."/>
        </authorList>
    </citation>
    <scope>NUCLEOTIDE SEQUENCE [LARGE SCALE GENOMIC DNA]</scope>
    <source>
        <strain evidence="2 3">KIST612</strain>
    </source>
</reference>
<name>E3GEH4_9FIRM</name>
<dbReference type="HOGENOM" id="CLU_3289841_0_0_9"/>
<sequence>MVVFSNKIFIFYPSIFSIMALLYTNFSPNGKFNFYLGIPS</sequence>
<feature type="transmembrane region" description="Helical" evidence="1">
    <location>
        <begin position="9"/>
        <end position="26"/>
    </location>
</feature>